<evidence type="ECO:0000313" key="6">
    <source>
        <dbReference type="Proteomes" id="UP000006228"/>
    </source>
</evidence>
<dbReference type="CDD" id="cd01949">
    <property type="entry name" value="GGDEF"/>
    <property type="match status" value="1"/>
</dbReference>
<dbReference type="RefSeq" id="WP_008075912.1">
    <property type="nucleotide sequence ID" value="NZ_AEVT01000056.1"/>
</dbReference>
<dbReference type="SMART" id="SM00267">
    <property type="entry name" value="GGDEF"/>
    <property type="match status" value="1"/>
</dbReference>
<dbReference type="InterPro" id="IPR000160">
    <property type="entry name" value="GGDEF_dom"/>
</dbReference>
<dbReference type="OrthoDB" id="9772100at2"/>
<evidence type="ECO:0000313" key="5">
    <source>
        <dbReference type="EMBL" id="EGA70715.1"/>
    </source>
</evidence>
<protein>
    <recommendedName>
        <fullName evidence="2">diguanylate cyclase</fullName>
        <ecNumber evidence="2">2.7.7.65</ecNumber>
    </recommendedName>
</protein>
<dbReference type="InterPro" id="IPR050469">
    <property type="entry name" value="Diguanylate_Cyclase"/>
</dbReference>
<dbReference type="Gene3D" id="2.60.40.10">
    <property type="entry name" value="Immunoglobulins"/>
    <property type="match status" value="1"/>
</dbReference>
<dbReference type="SUPFAM" id="SSF63829">
    <property type="entry name" value="Calcium-dependent phosphotriesterase"/>
    <property type="match status" value="2"/>
</dbReference>
<dbReference type="GO" id="GO:0043709">
    <property type="term" value="P:cell adhesion involved in single-species biofilm formation"/>
    <property type="evidence" value="ECO:0007669"/>
    <property type="project" value="TreeGrafter"/>
</dbReference>
<dbReference type="EC" id="2.7.7.65" evidence="2"/>
<dbReference type="Pfam" id="PF07495">
    <property type="entry name" value="Y_Y_Y"/>
    <property type="match status" value="1"/>
</dbReference>
<evidence type="ECO:0000256" key="2">
    <source>
        <dbReference type="ARBA" id="ARBA00012528"/>
    </source>
</evidence>
<dbReference type="Pfam" id="PF07494">
    <property type="entry name" value="Reg_prop"/>
    <property type="match status" value="4"/>
</dbReference>
<feature type="domain" description="GGDEF" evidence="4">
    <location>
        <begin position="829"/>
        <end position="961"/>
    </location>
</feature>
<dbReference type="NCBIfam" id="TIGR00254">
    <property type="entry name" value="GGDEF"/>
    <property type="match status" value="1"/>
</dbReference>
<dbReference type="InterPro" id="IPR043128">
    <property type="entry name" value="Rev_trsase/Diguanyl_cyclase"/>
</dbReference>
<dbReference type="InterPro" id="IPR011123">
    <property type="entry name" value="Y_Y_Y"/>
</dbReference>
<comment type="caution">
    <text evidence="5">The sequence shown here is derived from an EMBL/GenBank/DDBJ whole genome shotgun (WGS) entry which is preliminary data.</text>
</comment>
<dbReference type="GO" id="GO:0005886">
    <property type="term" value="C:plasma membrane"/>
    <property type="evidence" value="ECO:0007669"/>
    <property type="project" value="TreeGrafter"/>
</dbReference>
<dbReference type="InterPro" id="IPR015943">
    <property type="entry name" value="WD40/YVTN_repeat-like_dom_sf"/>
</dbReference>
<dbReference type="eggNOG" id="COG3292">
    <property type="taxonomic scope" value="Bacteria"/>
</dbReference>
<dbReference type="PANTHER" id="PTHR45138">
    <property type="entry name" value="REGULATORY COMPONENTS OF SENSORY TRANSDUCTION SYSTEM"/>
    <property type="match status" value="1"/>
</dbReference>
<dbReference type="FunFam" id="3.30.70.270:FF:000001">
    <property type="entry name" value="Diguanylate cyclase domain protein"/>
    <property type="match status" value="1"/>
</dbReference>
<dbReference type="GO" id="GO:1902201">
    <property type="term" value="P:negative regulation of bacterial-type flagellum-dependent cell motility"/>
    <property type="evidence" value="ECO:0007669"/>
    <property type="project" value="TreeGrafter"/>
</dbReference>
<dbReference type="InterPro" id="IPR013783">
    <property type="entry name" value="Ig-like_fold"/>
</dbReference>
<dbReference type="SUPFAM" id="SSF55073">
    <property type="entry name" value="Nucleotide cyclase"/>
    <property type="match status" value="1"/>
</dbReference>
<dbReference type="eggNOG" id="COG3706">
    <property type="taxonomic scope" value="Bacteria"/>
</dbReference>
<dbReference type="AlphaFoldDB" id="E8M5C2"/>
<dbReference type="PANTHER" id="PTHR45138:SF9">
    <property type="entry name" value="DIGUANYLATE CYCLASE DGCM-RELATED"/>
    <property type="match status" value="1"/>
</dbReference>
<dbReference type="InterPro" id="IPR029787">
    <property type="entry name" value="Nucleotide_cyclase"/>
</dbReference>
<sequence length="972" mass="108305">MGVQNWIAKVQTGLLLIILCLGSTFPSYASGLKEYLYETWTSRDGLPHNSINAITQTTDGYLWFATWEGIARFNGHDFKHYTRGPNSGLIDSGIRTLYSDPQGGLLAGGVRGGLAYRTQHNWQALKPIKNLVNAVLRQPDGSIWIGLQSEGLYYRAPNATSDRLILPSLSVYKLSMSHDGKVLAATSKGLFVVTKDTTTNISTTTSLGENPIYDAVTDQQGKIIFGGKDGAWMYAEGKATSIHSALDDLFVTRVLIDDQGNYWFGTINKGVYRLSGEQLTVFDERAGLSHNRVLSLYQDRERSIWIGTNGGLTRLHKAPFTIWDKQRGLAGDYARTVLALESGEILAGTSRGLSVIAGTEIKNFKNTDENSKPLSILSLAPNKEGGVWVGTYSQGMFQYRDNSLSAKSLPYLPTNEIRAILEDAQGQLWVGTSAGLVKYTANGEHQLFTTTDGLPDNYIMALAQDKFGRIWVGSGVGVATIENDKVTRIDIDAMDQAQYVFGFYGQDDYMWLTTDRGLIRYRFADNSLSFVGRRHGLPIDKLFQVVSDQTGYFWLTSNRGIWRIAIDQAHAIADGMESQVRFEHYNERDGMRTAQVNGGSSPAATVDSSGTLWFPTAKGVASTNPQYYSDSVITTFPTAIEQVKVDQSVLELGNSQPFELAAGSQRISFDYVGLGYLSSQHIRYQTKLEGLENQWVTRGSQTTADYTNLSPGHYTFVVKAYYQHHESDVNQASVSFVILPHWWQRKSIQLLFSLMLVASIALSFWWRLRLLQRSEIRLKSEVMQKTLALQKQAAAFEVQAREDQLTGLKNRRAFDEWIENVVYTSGDAKAFSLALVDIDHFKSINDTYTHLIGDKVLQTVVENINKITPDNCFVARWGGEEFVIGFINWTAEDVYDLCEALRLEVKAHDYSSVAQNLSVTVSTGLVNADNKQDFEQLLRNADRALLHVKSNGRDGICVYDNDLLQPPSIAIQ</sequence>
<dbReference type="EMBL" id="AEVT01000056">
    <property type="protein sequence ID" value="EGA70715.1"/>
    <property type="molecule type" value="Genomic_DNA"/>
</dbReference>
<reference evidence="5 6" key="1">
    <citation type="journal article" date="2012" name="Int. J. Syst. Evol. Microbiol.">
        <title>Vibrio caribbeanicus sp. nov., isolated from the marine sponge Scleritoderma cyanea.</title>
        <authorList>
            <person name="Hoffmann M."/>
            <person name="Monday S.R."/>
            <person name="Allard M.W."/>
            <person name="Strain E.A."/>
            <person name="Whittaker P."/>
            <person name="Naum M."/>
            <person name="McCarthy P.J."/>
            <person name="Lopez J.V."/>
            <person name="Fischer M."/>
            <person name="Brown E.W."/>
        </authorList>
    </citation>
    <scope>NUCLEOTIDE SEQUENCE [LARGE SCALE GENOMIC DNA]</scope>
    <source>
        <strain evidence="6">DSMZ 21326</strain>
    </source>
</reference>
<dbReference type="Pfam" id="PF00990">
    <property type="entry name" value="GGDEF"/>
    <property type="match status" value="1"/>
</dbReference>
<name>E8M5C2_PHOS4</name>
<comment type="cofactor">
    <cofactor evidence="1">
        <name>Mg(2+)</name>
        <dbReference type="ChEBI" id="CHEBI:18420"/>
    </cofactor>
</comment>
<accession>E8M5C2</accession>
<dbReference type="PROSITE" id="PS50887">
    <property type="entry name" value="GGDEF"/>
    <property type="match status" value="1"/>
</dbReference>
<dbReference type="GeneID" id="95568816"/>
<evidence type="ECO:0000259" key="4">
    <source>
        <dbReference type="PROSITE" id="PS50887"/>
    </source>
</evidence>
<comment type="catalytic activity">
    <reaction evidence="3">
        <text>2 GTP = 3',3'-c-di-GMP + 2 diphosphate</text>
        <dbReference type="Rhea" id="RHEA:24898"/>
        <dbReference type="ChEBI" id="CHEBI:33019"/>
        <dbReference type="ChEBI" id="CHEBI:37565"/>
        <dbReference type="ChEBI" id="CHEBI:58805"/>
        <dbReference type="EC" id="2.7.7.65"/>
    </reaction>
</comment>
<dbReference type="Gene3D" id="3.30.70.270">
    <property type="match status" value="1"/>
</dbReference>
<evidence type="ECO:0000256" key="3">
    <source>
        <dbReference type="ARBA" id="ARBA00034247"/>
    </source>
</evidence>
<dbReference type="InterPro" id="IPR011110">
    <property type="entry name" value="Reg_prop"/>
</dbReference>
<proteinExistence type="predicted"/>
<gene>
    <name evidence="5" type="ORF">VISI1226_01280</name>
</gene>
<dbReference type="Proteomes" id="UP000006228">
    <property type="component" value="Unassembled WGS sequence"/>
</dbReference>
<dbReference type="Gene3D" id="2.130.10.10">
    <property type="entry name" value="YVTN repeat-like/Quinoprotein amine dehydrogenase"/>
    <property type="match status" value="3"/>
</dbReference>
<evidence type="ECO:0000256" key="1">
    <source>
        <dbReference type="ARBA" id="ARBA00001946"/>
    </source>
</evidence>
<dbReference type="GO" id="GO:0052621">
    <property type="term" value="F:diguanylate cyclase activity"/>
    <property type="evidence" value="ECO:0007669"/>
    <property type="project" value="UniProtKB-EC"/>
</dbReference>
<organism evidence="5 6">
    <name type="scientific">Vibrio sinaloensis DSM 21326</name>
    <dbReference type="NCBI Taxonomy" id="945550"/>
    <lineage>
        <taxon>Bacteria</taxon>
        <taxon>Pseudomonadati</taxon>
        <taxon>Pseudomonadota</taxon>
        <taxon>Gammaproteobacteria</taxon>
        <taxon>Vibrionales</taxon>
        <taxon>Vibrionaceae</taxon>
        <taxon>Vibrio</taxon>
        <taxon>Vibrio oreintalis group</taxon>
    </lineage>
</organism>